<name>A0A1H1F3A6_9ACTN</name>
<sequence length="140" mass="15226">MNDSSSHEMPAAEALGRAGRMSELARGGTRWFGYMLVVLGCVTAGFFVGQALTEGWTAAALAWLYAACIAGLFWYVNRQRVVGRDMSTITRTVAVSYVALVVIVSVVNSTWLNDGSLWPCLVALLPALPCWLAAWRVLVR</sequence>
<reference evidence="3" key="1">
    <citation type="submission" date="2016-10" db="EMBL/GenBank/DDBJ databases">
        <authorList>
            <person name="Varghese N."/>
            <person name="Submissions S."/>
        </authorList>
    </citation>
    <scope>NUCLEOTIDE SEQUENCE [LARGE SCALE GENOMIC DNA]</scope>
    <source>
        <strain evidence="3">DSM 45459</strain>
    </source>
</reference>
<keyword evidence="1" id="KW-1133">Transmembrane helix</keyword>
<proteinExistence type="predicted"/>
<feature type="transmembrane region" description="Helical" evidence="1">
    <location>
        <begin position="116"/>
        <end position="138"/>
    </location>
</feature>
<dbReference type="RefSeq" id="WP_092524561.1">
    <property type="nucleotide sequence ID" value="NZ_FNKO01000002.1"/>
</dbReference>
<dbReference type="STRING" id="995062.SAMN04489718_2815"/>
<feature type="transmembrane region" description="Helical" evidence="1">
    <location>
        <begin position="31"/>
        <end position="49"/>
    </location>
</feature>
<dbReference type="OrthoDB" id="5194440at2"/>
<evidence type="ECO:0000313" key="2">
    <source>
        <dbReference type="EMBL" id="SDQ95391.1"/>
    </source>
</evidence>
<accession>A0A1H1F3A6</accession>
<dbReference type="Proteomes" id="UP000199301">
    <property type="component" value="Unassembled WGS sequence"/>
</dbReference>
<protein>
    <submittedName>
        <fullName evidence="2">Uncharacterized protein</fullName>
    </submittedName>
</protein>
<keyword evidence="1" id="KW-0472">Membrane</keyword>
<evidence type="ECO:0000313" key="3">
    <source>
        <dbReference type="Proteomes" id="UP000199301"/>
    </source>
</evidence>
<keyword evidence="1" id="KW-0812">Transmembrane</keyword>
<gene>
    <name evidence="2" type="ORF">SAMN04489718_2815</name>
</gene>
<feature type="transmembrane region" description="Helical" evidence="1">
    <location>
        <begin position="55"/>
        <end position="76"/>
    </location>
</feature>
<dbReference type="AlphaFoldDB" id="A0A1H1F3A6"/>
<dbReference type="EMBL" id="FNKO01000002">
    <property type="protein sequence ID" value="SDQ95391.1"/>
    <property type="molecule type" value="Genomic_DNA"/>
</dbReference>
<organism evidence="2 3">
    <name type="scientific">Actinopolyspora saharensis</name>
    <dbReference type="NCBI Taxonomy" id="995062"/>
    <lineage>
        <taxon>Bacteria</taxon>
        <taxon>Bacillati</taxon>
        <taxon>Actinomycetota</taxon>
        <taxon>Actinomycetes</taxon>
        <taxon>Actinopolysporales</taxon>
        <taxon>Actinopolysporaceae</taxon>
        <taxon>Actinopolyspora</taxon>
    </lineage>
</organism>
<evidence type="ECO:0000256" key="1">
    <source>
        <dbReference type="SAM" id="Phobius"/>
    </source>
</evidence>
<feature type="transmembrane region" description="Helical" evidence="1">
    <location>
        <begin position="88"/>
        <end position="110"/>
    </location>
</feature>
<keyword evidence="3" id="KW-1185">Reference proteome</keyword>